<protein>
    <submittedName>
        <fullName evidence="1">Uncharacterized protein</fullName>
    </submittedName>
</protein>
<sequence length="149" mass="16905">MIENRREGFNCIRHVAPSVHSLCNCVQLVHSECTFLDHDRLLTFVLNADTEGRGVHLSIEVKEVVNKPNSFLPRVAFKCPSLHCGCKLRGQLSLCLGLCVAFLVHPPSLLYTVERFGNQNSNRIGLEYRGHEMYYANHRASAFRMGTKF</sequence>
<gene>
    <name evidence="1" type="ORF">NPIL_689701</name>
</gene>
<organism evidence="1 2">
    <name type="scientific">Nephila pilipes</name>
    <name type="common">Giant wood spider</name>
    <name type="synonym">Nephila maculata</name>
    <dbReference type="NCBI Taxonomy" id="299642"/>
    <lineage>
        <taxon>Eukaryota</taxon>
        <taxon>Metazoa</taxon>
        <taxon>Ecdysozoa</taxon>
        <taxon>Arthropoda</taxon>
        <taxon>Chelicerata</taxon>
        <taxon>Arachnida</taxon>
        <taxon>Araneae</taxon>
        <taxon>Araneomorphae</taxon>
        <taxon>Entelegynae</taxon>
        <taxon>Araneoidea</taxon>
        <taxon>Nephilidae</taxon>
        <taxon>Nephila</taxon>
    </lineage>
</organism>
<proteinExistence type="predicted"/>
<reference evidence="1" key="1">
    <citation type="submission" date="2020-08" db="EMBL/GenBank/DDBJ databases">
        <title>Multicomponent nature underlies the extraordinary mechanical properties of spider dragline silk.</title>
        <authorList>
            <person name="Kono N."/>
            <person name="Nakamura H."/>
            <person name="Mori M."/>
            <person name="Yoshida Y."/>
            <person name="Ohtoshi R."/>
            <person name="Malay A.D."/>
            <person name="Moran D.A.P."/>
            <person name="Tomita M."/>
            <person name="Numata K."/>
            <person name="Arakawa K."/>
        </authorList>
    </citation>
    <scope>NUCLEOTIDE SEQUENCE</scope>
</reference>
<dbReference type="AlphaFoldDB" id="A0A8X6PR33"/>
<evidence type="ECO:0000313" key="1">
    <source>
        <dbReference type="EMBL" id="GFT84574.1"/>
    </source>
</evidence>
<accession>A0A8X6PR33</accession>
<dbReference type="Proteomes" id="UP000887013">
    <property type="component" value="Unassembled WGS sequence"/>
</dbReference>
<name>A0A8X6PR33_NEPPI</name>
<dbReference type="EMBL" id="BMAW01072775">
    <property type="protein sequence ID" value="GFT84574.1"/>
    <property type="molecule type" value="Genomic_DNA"/>
</dbReference>
<comment type="caution">
    <text evidence="1">The sequence shown here is derived from an EMBL/GenBank/DDBJ whole genome shotgun (WGS) entry which is preliminary data.</text>
</comment>
<evidence type="ECO:0000313" key="2">
    <source>
        <dbReference type="Proteomes" id="UP000887013"/>
    </source>
</evidence>
<keyword evidence="2" id="KW-1185">Reference proteome</keyword>